<accession>A0A317EAX3</accession>
<dbReference type="PANTHER" id="PTHR48229">
    <property type="entry name" value="CAIB/BAIF FAMILY ENZYME (AFU_ORTHOLOGUE AFUA_1G05360)-RELATED"/>
    <property type="match status" value="1"/>
</dbReference>
<evidence type="ECO:0000313" key="2">
    <source>
        <dbReference type="Proteomes" id="UP000246077"/>
    </source>
</evidence>
<dbReference type="Gene3D" id="3.40.50.10540">
    <property type="entry name" value="Crotonobetainyl-coa:carnitine coa-transferase, domain 1"/>
    <property type="match status" value="1"/>
</dbReference>
<keyword evidence="1" id="KW-0808">Transferase</keyword>
<dbReference type="Proteomes" id="UP000246077">
    <property type="component" value="Unassembled WGS sequence"/>
</dbReference>
<evidence type="ECO:0000313" key="1">
    <source>
        <dbReference type="EMBL" id="PWR23434.1"/>
    </source>
</evidence>
<comment type="caution">
    <text evidence="1">The sequence shown here is derived from an EMBL/GenBank/DDBJ whole genome shotgun (WGS) entry which is preliminary data.</text>
</comment>
<protein>
    <submittedName>
        <fullName evidence="1">Acyl-CoA transferase</fullName>
    </submittedName>
</protein>
<proteinExistence type="predicted"/>
<dbReference type="InterPro" id="IPR052985">
    <property type="entry name" value="CoA-trans_III_biosynth/detox"/>
</dbReference>
<dbReference type="AlphaFoldDB" id="A0A317EAX3"/>
<dbReference type="Pfam" id="PF02515">
    <property type="entry name" value="CoA_transf_3"/>
    <property type="match status" value="1"/>
</dbReference>
<dbReference type="OrthoDB" id="9806585at2"/>
<organism evidence="1 2">
    <name type="scientific">Zavarzinia compransoris</name>
    <dbReference type="NCBI Taxonomy" id="1264899"/>
    <lineage>
        <taxon>Bacteria</taxon>
        <taxon>Pseudomonadati</taxon>
        <taxon>Pseudomonadota</taxon>
        <taxon>Alphaproteobacteria</taxon>
        <taxon>Rhodospirillales</taxon>
        <taxon>Zavarziniaceae</taxon>
        <taxon>Zavarzinia</taxon>
    </lineage>
</organism>
<gene>
    <name evidence="1" type="ORF">DKG75_02360</name>
</gene>
<dbReference type="EMBL" id="QGLF01000001">
    <property type="protein sequence ID" value="PWR23434.1"/>
    <property type="molecule type" value="Genomic_DNA"/>
</dbReference>
<dbReference type="InterPro" id="IPR003673">
    <property type="entry name" value="CoA-Trfase_fam_III"/>
</dbReference>
<dbReference type="SUPFAM" id="SSF89796">
    <property type="entry name" value="CoA-transferase family III (CaiB/BaiF)"/>
    <property type="match status" value="2"/>
</dbReference>
<name>A0A317EAX3_9PROT</name>
<dbReference type="RefSeq" id="WP_109919467.1">
    <property type="nucleotide sequence ID" value="NZ_QGLF01000001.1"/>
</dbReference>
<dbReference type="GO" id="GO:0016740">
    <property type="term" value="F:transferase activity"/>
    <property type="evidence" value="ECO:0007669"/>
    <property type="project" value="UniProtKB-KW"/>
</dbReference>
<sequence length="457" mass="47125">MPVTPNEPAVFAALLREALVALDLPPALAGRLVVTGDDVLPSCYAVTTLATAAIGTAGLAVAALTGTAGPVAVDRHLANAWFRWSIKPLGWALPAVWDVIAGDYPAADGWIRLHTNAPRHRDAALAVLGCPAERARVAAAVAAWRADDLEQAVVAAGGCAAAMRGTAAWAAHPQGRAVAAEPLVALALHEPATPPRWRPDGPRPLAGIRVLDLTRVLAGPVATRFLAGLGAAVLRLDPPGWDEPAVVPDVILGKRCARLDLRDPAGREQFRALLASADVLVHGYRPGALAALGFGDEERRAVNPGLVDVSLSAYGHSGPWAGRRGFDSLVQMSAGIAAAGQRWQGLAQPVPLPVQALDHATGYLMAAAALRGLLARRTTGQGLSARLSLARTALALPVLQVPGRPFAGAADEDYAETVEKTPWGPALRLKPPVAIGGITLASDLPAAALGSAPPAWS</sequence>
<reference evidence="2" key="1">
    <citation type="submission" date="2018-05" db="EMBL/GenBank/DDBJ databases">
        <title>Zavarzinia sp. HR-AS.</title>
        <authorList>
            <person name="Lee Y."/>
            <person name="Jeon C.O."/>
        </authorList>
    </citation>
    <scope>NUCLEOTIDE SEQUENCE [LARGE SCALE GENOMIC DNA]</scope>
    <source>
        <strain evidence="2">DSM 1231</strain>
    </source>
</reference>
<keyword evidence="2" id="KW-1185">Reference proteome</keyword>
<dbReference type="PANTHER" id="PTHR48229:SF1">
    <property type="entry name" value="ALPHA METHYLACYL-COA RACEMASE-RELATED"/>
    <property type="match status" value="1"/>
</dbReference>
<dbReference type="InterPro" id="IPR023606">
    <property type="entry name" value="CoA-Trfase_III_dom_1_sf"/>
</dbReference>